<dbReference type="InterPro" id="IPR045109">
    <property type="entry name" value="LSDs-like"/>
</dbReference>
<keyword evidence="4" id="KW-0539">Nucleus</keyword>
<dbReference type="PANTHER" id="PTHR12549">
    <property type="entry name" value="JMJC DOMAIN-CONTAINING HISTONE DEMETHYLATION PROTEIN"/>
    <property type="match status" value="1"/>
</dbReference>
<dbReference type="InterPro" id="IPR003347">
    <property type="entry name" value="JmjC_dom"/>
</dbReference>
<comment type="subcellular location">
    <subcellularLocation>
        <location evidence="1">Nucleus</location>
    </subcellularLocation>
</comment>
<evidence type="ECO:0000313" key="7">
    <source>
        <dbReference type="EMBL" id="BBG97278.1"/>
    </source>
</evidence>
<organism evidence="7">
    <name type="scientific">Prunus dulcis</name>
    <name type="common">Almond</name>
    <name type="synonym">Amygdalus dulcis</name>
    <dbReference type="NCBI Taxonomy" id="3755"/>
    <lineage>
        <taxon>Eukaryota</taxon>
        <taxon>Viridiplantae</taxon>
        <taxon>Streptophyta</taxon>
        <taxon>Embryophyta</taxon>
        <taxon>Tracheophyta</taxon>
        <taxon>Spermatophyta</taxon>
        <taxon>Magnoliopsida</taxon>
        <taxon>eudicotyledons</taxon>
        <taxon>Gunneridae</taxon>
        <taxon>Pentapetalae</taxon>
        <taxon>rosids</taxon>
        <taxon>fabids</taxon>
        <taxon>Rosales</taxon>
        <taxon>Rosaceae</taxon>
        <taxon>Amygdaloideae</taxon>
        <taxon>Amygdaleae</taxon>
        <taxon>Prunus</taxon>
    </lineage>
</organism>
<keyword evidence="3" id="KW-0479">Metal-binding</keyword>
<dbReference type="Gene3D" id="2.60.120.650">
    <property type="entry name" value="Cupin"/>
    <property type="match status" value="1"/>
</dbReference>
<feature type="region of interest" description="Disordered" evidence="5">
    <location>
        <begin position="109"/>
        <end position="137"/>
    </location>
</feature>
<feature type="domain" description="JmjC" evidence="6">
    <location>
        <begin position="1"/>
        <end position="82"/>
    </location>
</feature>
<name>A0A4Y1QZL9_PRUDU</name>
<dbReference type="PROSITE" id="PS51184">
    <property type="entry name" value="JMJC"/>
    <property type="match status" value="1"/>
</dbReference>
<proteinExistence type="inferred from homology"/>
<evidence type="ECO:0000256" key="1">
    <source>
        <dbReference type="ARBA" id="ARBA00004123"/>
    </source>
</evidence>
<dbReference type="GO" id="GO:0031490">
    <property type="term" value="F:chromatin DNA binding"/>
    <property type="evidence" value="ECO:0007669"/>
    <property type="project" value="TreeGrafter"/>
</dbReference>
<dbReference type="Pfam" id="PF02373">
    <property type="entry name" value="JmjC"/>
    <property type="match status" value="1"/>
</dbReference>
<dbReference type="PANTHER" id="PTHR12549:SF11">
    <property type="entry name" value="LYSINE-SPECIFIC DEMETHYLASE JMJ25"/>
    <property type="match status" value="1"/>
</dbReference>
<dbReference type="GO" id="GO:0006357">
    <property type="term" value="P:regulation of transcription by RNA polymerase II"/>
    <property type="evidence" value="ECO:0007669"/>
    <property type="project" value="TreeGrafter"/>
</dbReference>
<dbReference type="GO" id="GO:0000785">
    <property type="term" value="C:chromatin"/>
    <property type="evidence" value="ECO:0007669"/>
    <property type="project" value="TreeGrafter"/>
</dbReference>
<reference evidence="7" key="1">
    <citation type="journal article" date="2019" name="Science">
        <title>Mutation of a bHLH transcription factor allowed almond domestication.</title>
        <authorList>
            <person name="Sanchez-Perez R."/>
            <person name="Pavan S."/>
            <person name="Mazzeo R."/>
            <person name="Moldovan C."/>
            <person name="Aiese Cigliano R."/>
            <person name="Del Cueto J."/>
            <person name="Ricciardi F."/>
            <person name="Lotti C."/>
            <person name="Ricciardi L."/>
            <person name="Dicenta F."/>
            <person name="Lopez-Marques R.L."/>
            <person name="Lindberg Moller B."/>
        </authorList>
    </citation>
    <scope>NUCLEOTIDE SEQUENCE</scope>
</reference>
<protein>
    <recommendedName>
        <fullName evidence="6">JmjC domain-containing protein</fullName>
    </recommendedName>
</protein>
<dbReference type="GO" id="GO:0000118">
    <property type="term" value="C:histone deacetylase complex"/>
    <property type="evidence" value="ECO:0007669"/>
    <property type="project" value="TreeGrafter"/>
</dbReference>
<dbReference type="SUPFAM" id="SSF51197">
    <property type="entry name" value="Clavaminate synthase-like"/>
    <property type="match status" value="1"/>
</dbReference>
<dbReference type="GO" id="GO:0032454">
    <property type="term" value="F:histone H3K9 demethylase activity"/>
    <property type="evidence" value="ECO:0007669"/>
    <property type="project" value="InterPro"/>
</dbReference>
<evidence type="ECO:0000256" key="5">
    <source>
        <dbReference type="SAM" id="MobiDB-lite"/>
    </source>
</evidence>
<evidence type="ECO:0000256" key="4">
    <source>
        <dbReference type="ARBA" id="ARBA00023242"/>
    </source>
</evidence>
<dbReference type="GO" id="GO:0046872">
    <property type="term" value="F:metal ion binding"/>
    <property type="evidence" value="ECO:0007669"/>
    <property type="project" value="UniProtKB-KW"/>
</dbReference>
<sequence>MVMVIHPIHDQTLEHKRKLKEEYGIEPWTFIQKLGDAVLIPAGCPHQVRNLKGGGIRTLALVWGWRLEARTHGLIILILLRQVKKMIVHSVRWLVKYLNQNMRHVCRDESGESQQEGMAEEGEVQAVDKQPTQKDRRVEEEEMHLVKEQPSPAPVVQCRTVHAWREEESVGQQDGMEKEEVQGPSCCKAAFTTPC</sequence>
<dbReference type="AlphaFoldDB" id="A0A4Y1QZL9"/>
<gene>
    <name evidence="7" type="ORF">Prudu_006347</name>
</gene>
<comment type="similarity">
    <text evidence="2">Belongs to the JARID1 histone demethylase family.</text>
</comment>
<evidence type="ECO:0000259" key="6">
    <source>
        <dbReference type="PROSITE" id="PS51184"/>
    </source>
</evidence>
<evidence type="ECO:0000256" key="3">
    <source>
        <dbReference type="ARBA" id="ARBA00022723"/>
    </source>
</evidence>
<accession>A0A4Y1QZL9</accession>
<evidence type="ECO:0000256" key="2">
    <source>
        <dbReference type="ARBA" id="ARBA00006801"/>
    </source>
</evidence>
<dbReference type="EMBL" id="AP019298">
    <property type="protein sequence ID" value="BBG97278.1"/>
    <property type="molecule type" value="Genomic_DNA"/>
</dbReference>
<dbReference type="GO" id="GO:0003712">
    <property type="term" value="F:transcription coregulator activity"/>
    <property type="evidence" value="ECO:0007669"/>
    <property type="project" value="TreeGrafter"/>
</dbReference>